<organism evidence="3 4">
    <name type="scientific">Leucosporidium creatinivorum</name>
    <dbReference type="NCBI Taxonomy" id="106004"/>
    <lineage>
        <taxon>Eukaryota</taxon>
        <taxon>Fungi</taxon>
        <taxon>Dikarya</taxon>
        <taxon>Basidiomycota</taxon>
        <taxon>Pucciniomycotina</taxon>
        <taxon>Microbotryomycetes</taxon>
        <taxon>Leucosporidiales</taxon>
        <taxon>Leucosporidium</taxon>
    </lineage>
</organism>
<evidence type="ECO:0000313" key="4">
    <source>
        <dbReference type="Proteomes" id="UP000193467"/>
    </source>
</evidence>
<evidence type="ECO:0000259" key="2">
    <source>
        <dbReference type="Pfam" id="PF25871"/>
    </source>
</evidence>
<name>A0A1Y2FYI6_9BASI</name>
<proteinExistence type="predicted"/>
<sequence>MTSEATSSLSATSNAPSTSAATSDPAFLEGLKSILEPYYARGASQEEIQEVTARAEAFYLQSFVFHSFVS</sequence>
<protein>
    <recommendedName>
        <fullName evidence="2">PEX14-like helix-turn-helix domain-containing protein</fullName>
    </recommendedName>
</protein>
<dbReference type="Proteomes" id="UP000193467">
    <property type="component" value="Unassembled WGS sequence"/>
</dbReference>
<dbReference type="AlphaFoldDB" id="A0A1Y2FYI6"/>
<accession>A0A1Y2FYI6</accession>
<dbReference type="OrthoDB" id="9936937at2759"/>
<gene>
    <name evidence="3" type="ORF">BCR35DRAFT_192511</name>
</gene>
<dbReference type="InterPro" id="IPR058841">
    <property type="entry name" value="HTH_76"/>
</dbReference>
<dbReference type="InParanoid" id="A0A1Y2FYI6"/>
<feature type="region of interest" description="Disordered" evidence="1">
    <location>
        <begin position="1"/>
        <end position="23"/>
    </location>
</feature>
<evidence type="ECO:0000256" key="1">
    <source>
        <dbReference type="SAM" id="MobiDB-lite"/>
    </source>
</evidence>
<evidence type="ECO:0000313" key="3">
    <source>
        <dbReference type="EMBL" id="ORY89101.1"/>
    </source>
</evidence>
<keyword evidence="4" id="KW-1185">Reference proteome</keyword>
<feature type="domain" description="PEX14-like helix-turn-helix" evidence="2">
    <location>
        <begin position="23"/>
        <end position="64"/>
    </location>
</feature>
<comment type="caution">
    <text evidence="3">The sequence shown here is derived from an EMBL/GenBank/DDBJ whole genome shotgun (WGS) entry which is preliminary data.</text>
</comment>
<dbReference type="EMBL" id="MCGR01000007">
    <property type="protein sequence ID" value="ORY89101.1"/>
    <property type="molecule type" value="Genomic_DNA"/>
</dbReference>
<reference evidence="3 4" key="1">
    <citation type="submission" date="2016-07" db="EMBL/GenBank/DDBJ databases">
        <title>Pervasive Adenine N6-methylation of Active Genes in Fungi.</title>
        <authorList>
            <consortium name="DOE Joint Genome Institute"/>
            <person name="Mondo S.J."/>
            <person name="Dannebaum R.O."/>
            <person name="Kuo R.C."/>
            <person name="Labutti K."/>
            <person name="Haridas S."/>
            <person name="Kuo A."/>
            <person name="Salamov A."/>
            <person name="Ahrendt S.R."/>
            <person name="Lipzen A."/>
            <person name="Sullivan W."/>
            <person name="Andreopoulos W.B."/>
            <person name="Clum A."/>
            <person name="Lindquist E."/>
            <person name="Daum C."/>
            <person name="Ramamoorthy G.K."/>
            <person name="Gryganskyi A."/>
            <person name="Culley D."/>
            <person name="Magnuson J.K."/>
            <person name="James T.Y."/>
            <person name="O'Malley M.A."/>
            <person name="Stajich J.E."/>
            <person name="Spatafora J.W."/>
            <person name="Visel A."/>
            <person name="Grigoriev I.V."/>
        </authorList>
    </citation>
    <scope>NUCLEOTIDE SEQUENCE [LARGE SCALE GENOMIC DNA]</scope>
    <source>
        <strain evidence="3 4">62-1032</strain>
    </source>
</reference>
<dbReference type="Pfam" id="PF25871">
    <property type="entry name" value="HTH_76"/>
    <property type="match status" value="1"/>
</dbReference>